<proteinExistence type="predicted"/>
<protein>
    <submittedName>
        <fullName evidence="2">Uncharacterized protein</fullName>
    </submittedName>
</protein>
<organism evidence="2">
    <name type="scientific">Halomonas campaniensis</name>
    <dbReference type="NCBI Taxonomy" id="213554"/>
    <lineage>
        <taxon>Bacteria</taxon>
        <taxon>Pseudomonadati</taxon>
        <taxon>Pseudomonadota</taxon>
        <taxon>Gammaproteobacteria</taxon>
        <taxon>Oceanospirillales</taxon>
        <taxon>Halomonadaceae</taxon>
        <taxon>Halomonas</taxon>
    </lineage>
</organism>
<keyword evidence="1" id="KW-0175">Coiled coil</keyword>
<sequence length="181" mass="20191">MNRQHVHPVAAAPLEALLQAKASDGETFTVCELRNHLSKHPDLADVTSKRLRLYVQDQINTREKHGVIEQVGIEGKRRKVFRQVAAVSQKNGTTIATTSDSYNASCLVAQLRRDSEQLRAKMEASHLQLQALQEIADKYPDARDKISSVFEEEKAQARALGEKLKAYAKVQQMLAEVGDEA</sequence>
<feature type="coiled-coil region" evidence="1">
    <location>
        <begin position="108"/>
        <end position="135"/>
    </location>
</feature>
<gene>
    <name evidence="2" type="ORF">DEO68_07950</name>
</gene>
<evidence type="ECO:0000313" key="2">
    <source>
        <dbReference type="EMBL" id="HCA02100.1"/>
    </source>
</evidence>
<evidence type="ECO:0000256" key="1">
    <source>
        <dbReference type="SAM" id="Coils"/>
    </source>
</evidence>
<comment type="caution">
    <text evidence="2">The sequence shown here is derived from an EMBL/GenBank/DDBJ whole genome shotgun (WGS) entry which is preliminary data.</text>
</comment>
<reference evidence="2" key="1">
    <citation type="journal article" date="2018" name="Nat. Biotechnol.">
        <title>A standardized bacterial taxonomy based on genome phylogeny substantially revises the tree of life.</title>
        <authorList>
            <person name="Parks D.H."/>
            <person name="Chuvochina M."/>
            <person name="Waite D.W."/>
            <person name="Rinke C."/>
            <person name="Skarshewski A."/>
            <person name="Chaumeil P.A."/>
            <person name="Hugenholtz P."/>
        </authorList>
    </citation>
    <scope>NUCLEOTIDE SEQUENCE [LARGE SCALE GENOMIC DNA]</scope>
    <source>
        <strain evidence="2">UBA11284</strain>
    </source>
</reference>
<accession>A0A3D0KFM5</accession>
<dbReference type="AlphaFoldDB" id="A0A3D0KFM5"/>
<name>A0A3D0KFM5_9GAMM</name>
<dbReference type="EMBL" id="DOTR01000039">
    <property type="protein sequence ID" value="HCA02100.1"/>
    <property type="molecule type" value="Genomic_DNA"/>
</dbReference>